<evidence type="ECO:0000256" key="3">
    <source>
        <dbReference type="ARBA" id="ARBA00006958"/>
    </source>
</evidence>
<dbReference type="InterPro" id="IPR027806">
    <property type="entry name" value="HARBI1_dom"/>
</dbReference>
<evidence type="ECO:0000256" key="6">
    <source>
        <dbReference type="ARBA" id="ARBA00022801"/>
    </source>
</evidence>
<dbReference type="Proteomes" id="UP001229421">
    <property type="component" value="Unassembled WGS sequence"/>
</dbReference>
<comment type="cofactor">
    <cofactor evidence="1">
        <name>a divalent metal cation</name>
        <dbReference type="ChEBI" id="CHEBI:60240"/>
    </cofactor>
</comment>
<reference evidence="10" key="1">
    <citation type="journal article" date="2023" name="bioRxiv">
        <title>Improved chromosome-level genome assembly for marigold (Tagetes erecta).</title>
        <authorList>
            <person name="Jiang F."/>
            <person name="Yuan L."/>
            <person name="Wang S."/>
            <person name="Wang H."/>
            <person name="Xu D."/>
            <person name="Wang A."/>
            <person name="Fan W."/>
        </authorList>
    </citation>
    <scope>NUCLEOTIDE SEQUENCE</scope>
    <source>
        <strain evidence="10">WSJ</strain>
        <tissue evidence="10">Leaf</tissue>
    </source>
</reference>
<keyword evidence="5" id="KW-0479">Metal-binding</keyword>
<dbReference type="AlphaFoldDB" id="A0AAD8K689"/>
<evidence type="ECO:0000313" key="11">
    <source>
        <dbReference type="Proteomes" id="UP001229421"/>
    </source>
</evidence>
<accession>A0AAD8K689</accession>
<dbReference type="PANTHER" id="PTHR22930:SF272">
    <property type="entry name" value="HARBINGER TRANSPOSASE-DERIVED NUCLEASE DOMAIN-CONTAINING PROTEIN"/>
    <property type="match status" value="1"/>
</dbReference>
<dbReference type="PANTHER" id="PTHR22930">
    <property type="match status" value="1"/>
</dbReference>
<evidence type="ECO:0000313" key="10">
    <source>
        <dbReference type="EMBL" id="KAK1413845.1"/>
    </source>
</evidence>
<dbReference type="GO" id="GO:0004518">
    <property type="term" value="F:nuclease activity"/>
    <property type="evidence" value="ECO:0007669"/>
    <property type="project" value="UniProtKB-KW"/>
</dbReference>
<protein>
    <recommendedName>
        <fullName evidence="9">DDE Tnp4 domain-containing protein</fullName>
    </recommendedName>
</protein>
<dbReference type="InterPro" id="IPR045249">
    <property type="entry name" value="HARBI1-like"/>
</dbReference>
<feature type="region of interest" description="Disordered" evidence="8">
    <location>
        <begin position="162"/>
        <end position="197"/>
    </location>
</feature>
<proteinExistence type="inferred from homology"/>
<evidence type="ECO:0000256" key="5">
    <source>
        <dbReference type="ARBA" id="ARBA00022723"/>
    </source>
</evidence>
<comment type="subcellular location">
    <subcellularLocation>
        <location evidence="2">Nucleus</location>
    </subcellularLocation>
</comment>
<sequence length="549" mass="62635">MFNYKLDDVGLWSNDNTMKAQVEKPDGQLHHFHFHHRSLPFVHIFNLSISLFTPPISIPLFTFPLQFLFLFLYIYTYLSMEITSFPNQEDFSYFYSFFQDLDNNTLNNDISTNKRRKTYDQETTSLKEIINNFAFLDDQQTQSLNLDFDFKIPTSNFAQMSDFEPETRARKTPAVKSDAGAEEASSSQHHGGGGQRRLWVKERSKAMWEHYNSDECSDDEFKKVFRMSKATFNMICDELDSAVTKKDTMLRLAIPVRQRVAVCLYRLATGDPLRTVSNLFGLGISTCHKLVLEVCAAIKTVLMPKFIQWPDNERLEVIKNEFGSFSGIPNVSGAIYTTHISIIAPKSSPAAYFNKKHTERNQKPSYSTTVQGVVDAHGVFTDVCIGYPGSMPDDKILEKSAVSQRFNMGHLKNASIVGGISYPLMDWLLVPYTHQNQTWSQHSFNEKISEVQKIAKDAFMRLKGRWACLQKRTEVKLQDLPVVLGACCVLHNICEINNEVMDEDLMFDLFDDEIVVGEHARGKSVNAVQVRDGIAHNLLHHSHGSIGYR</sequence>
<dbReference type="GO" id="GO:0016787">
    <property type="term" value="F:hydrolase activity"/>
    <property type="evidence" value="ECO:0007669"/>
    <property type="project" value="UniProtKB-KW"/>
</dbReference>
<gene>
    <name evidence="10" type="ORF">QVD17_29581</name>
</gene>
<evidence type="ECO:0000256" key="2">
    <source>
        <dbReference type="ARBA" id="ARBA00004123"/>
    </source>
</evidence>
<evidence type="ECO:0000259" key="9">
    <source>
        <dbReference type="Pfam" id="PF13359"/>
    </source>
</evidence>
<comment type="similarity">
    <text evidence="3">Belongs to the HARBI1 family.</text>
</comment>
<evidence type="ECO:0000256" key="8">
    <source>
        <dbReference type="SAM" id="MobiDB-lite"/>
    </source>
</evidence>
<dbReference type="GO" id="GO:0046872">
    <property type="term" value="F:metal ion binding"/>
    <property type="evidence" value="ECO:0007669"/>
    <property type="project" value="UniProtKB-KW"/>
</dbReference>
<evidence type="ECO:0000256" key="1">
    <source>
        <dbReference type="ARBA" id="ARBA00001968"/>
    </source>
</evidence>
<keyword evidence="11" id="KW-1185">Reference proteome</keyword>
<dbReference type="EMBL" id="JAUHHV010000008">
    <property type="protein sequence ID" value="KAK1413845.1"/>
    <property type="molecule type" value="Genomic_DNA"/>
</dbReference>
<feature type="domain" description="DDE Tnp4" evidence="9">
    <location>
        <begin position="335"/>
        <end position="492"/>
    </location>
</feature>
<keyword evidence="7" id="KW-0539">Nucleus</keyword>
<evidence type="ECO:0000256" key="7">
    <source>
        <dbReference type="ARBA" id="ARBA00023242"/>
    </source>
</evidence>
<comment type="caution">
    <text evidence="10">The sequence shown here is derived from an EMBL/GenBank/DDBJ whole genome shotgun (WGS) entry which is preliminary data.</text>
</comment>
<dbReference type="GO" id="GO:0005634">
    <property type="term" value="C:nucleus"/>
    <property type="evidence" value="ECO:0007669"/>
    <property type="project" value="UniProtKB-SubCell"/>
</dbReference>
<keyword evidence="4" id="KW-0540">Nuclease</keyword>
<name>A0AAD8K689_TARER</name>
<keyword evidence="6" id="KW-0378">Hydrolase</keyword>
<dbReference type="Pfam" id="PF13359">
    <property type="entry name" value="DDE_Tnp_4"/>
    <property type="match status" value="1"/>
</dbReference>
<evidence type="ECO:0000256" key="4">
    <source>
        <dbReference type="ARBA" id="ARBA00022722"/>
    </source>
</evidence>
<organism evidence="10 11">
    <name type="scientific">Tagetes erecta</name>
    <name type="common">African marigold</name>
    <dbReference type="NCBI Taxonomy" id="13708"/>
    <lineage>
        <taxon>Eukaryota</taxon>
        <taxon>Viridiplantae</taxon>
        <taxon>Streptophyta</taxon>
        <taxon>Embryophyta</taxon>
        <taxon>Tracheophyta</taxon>
        <taxon>Spermatophyta</taxon>
        <taxon>Magnoliopsida</taxon>
        <taxon>eudicotyledons</taxon>
        <taxon>Gunneridae</taxon>
        <taxon>Pentapetalae</taxon>
        <taxon>asterids</taxon>
        <taxon>campanulids</taxon>
        <taxon>Asterales</taxon>
        <taxon>Asteraceae</taxon>
        <taxon>Asteroideae</taxon>
        <taxon>Heliantheae alliance</taxon>
        <taxon>Tageteae</taxon>
        <taxon>Tagetes</taxon>
    </lineage>
</organism>